<dbReference type="Proteomes" id="UP000182278">
    <property type="component" value="Unassembled WGS sequence"/>
</dbReference>
<sequence length="70" mass="8517">MNVQFYKIAEEVKNLDLVDKVFLKELFEKWIIEEKRELIKKHAEESLNEYKSGKIKFSSVKNLKKEIYEH</sequence>
<evidence type="ECO:0008006" key="3">
    <source>
        <dbReference type="Google" id="ProtNLM"/>
    </source>
</evidence>
<gene>
    <name evidence="1" type="ORF">AUJ66_04060</name>
</gene>
<evidence type="ECO:0000313" key="2">
    <source>
        <dbReference type="Proteomes" id="UP000182278"/>
    </source>
</evidence>
<comment type="caution">
    <text evidence="1">The sequence shown here is derived from an EMBL/GenBank/DDBJ whole genome shotgun (WGS) entry which is preliminary data.</text>
</comment>
<dbReference type="EMBL" id="MNUO01000059">
    <property type="protein sequence ID" value="OIN97211.1"/>
    <property type="molecule type" value="Genomic_DNA"/>
</dbReference>
<name>A0A1J4SCU3_9BACT</name>
<organism evidence="1 2">
    <name type="scientific">Candidatus Desantisbacteria bacterium CG1_02_38_46</name>
    <dbReference type="NCBI Taxonomy" id="1817893"/>
    <lineage>
        <taxon>Bacteria</taxon>
        <taxon>Candidatus Desantisiibacteriota</taxon>
    </lineage>
</organism>
<reference evidence="1 2" key="1">
    <citation type="journal article" date="2016" name="Environ. Microbiol.">
        <title>Genomic resolution of a cold subsurface aquifer community provides metabolic insights for novel microbes adapted to high CO concentrations.</title>
        <authorList>
            <person name="Probst A.J."/>
            <person name="Castelle C.J."/>
            <person name="Singh A."/>
            <person name="Brown C.T."/>
            <person name="Anantharaman K."/>
            <person name="Sharon I."/>
            <person name="Hug L.A."/>
            <person name="Burstein D."/>
            <person name="Emerson J.B."/>
            <person name="Thomas B.C."/>
            <person name="Banfield J.F."/>
        </authorList>
    </citation>
    <scope>NUCLEOTIDE SEQUENCE [LARGE SCALE GENOMIC DNA]</scope>
    <source>
        <strain evidence="1">CG1_02_38_46</strain>
    </source>
</reference>
<evidence type="ECO:0000313" key="1">
    <source>
        <dbReference type="EMBL" id="OIN97211.1"/>
    </source>
</evidence>
<protein>
    <recommendedName>
        <fullName evidence="3">Addiction module protein</fullName>
    </recommendedName>
</protein>
<dbReference type="AlphaFoldDB" id="A0A1J4SCU3"/>
<proteinExistence type="predicted"/>
<accession>A0A1J4SCU3</accession>